<evidence type="ECO:0000313" key="2">
    <source>
        <dbReference type="EMBL" id="AHZ68751.1"/>
    </source>
</evidence>
<dbReference type="Pfam" id="PF14882">
    <property type="entry name" value="INT_rpt"/>
    <property type="match status" value="14"/>
</dbReference>
<evidence type="ECO:0008006" key="4">
    <source>
        <dbReference type="Google" id="ProtNLM"/>
    </source>
</evidence>
<proteinExistence type="predicted"/>
<name>A0A024E834_9PSED</name>
<gene>
    <name evidence="2" type="ORF">OU5_1672</name>
</gene>
<dbReference type="SUPFAM" id="SSF56349">
    <property type="entry name" value="DNA breaking-rejoining enzymes"/>
    <property type="match status" value="1"/>
</dbReference>
<dbReference type="EMBL" id="CP005960">
    <property type="protein sequence ID" value="AHZ68751.1"/>
    <property type="molecule type" value="Genomic_DNA"/>
</dbReference>
<dbReference type="InterPro" id="IPR013762">
    <property type="entry name" value="Integrase-like_cat_sf"/>
</dbReference>
<dbReference type="Pfam" id="PF13009">
    <property type="entry name" value="Integrase_2"/>
    <property type="match status" value="1"/>
</dbReference>
<reference evidence="2 3" key="1">
    <citation type="journal article" date="2012" name="J. Bacteriol.">
        <title>Genome sequence of cold-adapted Pseudomonas mandelii strain JR-1.</title>
        <authorList>
            <person name="Jang S.H."/>
            <person name="Kim J."/>
            <person name="Kim J."/>
            <person name="Hong S."/>
            <person name="Lee C."/>
        </authorList>
    </citation>
    <scope>NUCLEOTIDE SEQUENCE [LARGE SCALE GENOMIC DNA]</scope>
    <source>
        <strain evidence="2 3">JR-1</strain>
    </source>
</reference>
<organism evidence="2 3">
    <name type="scientific">Pseudomonas mandelii JR-1</name>
    <dbReference type="NCBI Taxonomy" id="1147786"/>
    <lineage>
        <taxon>Bacteria</taxon>
        <taxon>Pseudomonadati</taxon>
        <taxon>Pseudomonadota</taxon>
        <taxon>Gammaproteobacteria</taxon>
        <taxon>Pseudomonadales</taxon>
        <taxon>Pseudomonadaceae</taxon>
        <taxon>Pseudomonas</taxon>
    </lineage>
</organism>
<dbReference type="GO" id="GO:0015074">
    <property type="term" value="P:DNA integration"/>
    <property type="evidence" value="ECO:0007669"/>
    <property type="project" value="InterPro"/>
</dbReference>
<accession>A0A024E834</accession>
<dbReference type="InterPro" id="IPR024965">
    <property type="entry name" value="Putative_integrase"/>
</dbReference>
<evidence type="ECO:0000313" key="3">
    <source>
        <dbReference type="Proteomes" id="UP000026913"/>
    </source>
</evidence>
<dbReference type="Gene3D" id="1.10.443.10">
    <property type="entry name" value="Intergrase catalytic core"/>
    <property type="match status" value="1"/>
</dbReference>
<dbReference type="Proteomes" id="UP000026913">
    <property type="component" value="Chromosome"/>
</dbReference>
<dbReference type="HOGENOM" id="CLU_002677_0_0_6"/>
<dbReference type="GO" id="GO:0003677">
    <property type="term" value="F:DNA binding"/>
    <property type="evidence" value="ECO:0007669"/>
    <property type="project" value="InterPro"/>
</dbReference>
<protein>
    <recommendedName>
        <fullName evidence="4">Phage integrase family protein</fullName>
    </recommendedName>
</protein>
<dbReference type="KEGG" id="pman:OU5_1672"/>
<sequence>MVEYKARYREDEMLPSSPGRYYPLEWEGPSRFFSWVNRRYATYAEAKEAVKALHVYTAKQYRKFYKKDPLLPGWPEEVYVDLWMGWNDFLPPNPDHRFYPSLKEAGQAAVAIGITSTEEYKKRYKEDSRLPSNPNSVYEKEWIGFADFFDAHVERYATYAEGSAAVKKLKIYTMSQYKQSCDQDPKLPATPEKYYGDEWAGWVDFLPANPDPKFYATMAEAAEAVKRLGITTKAEYNVRYREDPKLASNPNAIYENEWVGFPDFFDRLVHRYETYEEAKEATKSLGAYTMQQYRLLCNIDHKLPAYPEEFYGKDFKGARDFLPPSPDSRFYTFKEAVFAVQKLGIKTSIEYKKRYREDSRLPANPNTVYKNEWNGFKDFFGLRVDYYATYAEAKEAAKALGAYTTPQYKTLHVNDPRLPTSPQDVYRREWTNWPDFLPPYPDKRKGKYATLAQASAVVKKLGIRTQREYIARHKADEKLPFSPAQYYASEWTGWGDFTGHVYREKHESYYATYAESKEAAQKLGAVSGGDYRSKVVQDEKLSPFPDKTYAKEWKGWNDYLGTVSHAEKYATYDEARAAARALNFGSNTNYGRTYKALDPRLPGSPAQFYKKDWMGWADYLGSRRGKVFYSYEEAKRRVAELEIYSAKQYAQDYRKDPMLPSVPDKTYADYWEGWGRFVITRAVVAFYETLAQAKEAVRRLDITSSIEYKIRHSEDPRLPSNPNIKYANEWIGFPDLLGDYVPKYATVTEASTAAQRLGFRTKEQYLEGYKEDPRLPASPQVMYADKWEAWGWDAYLGVEKYRDIYEAGAAARALGITGSSEYLRLSRGDPRLPADPIDYYRSQWKGWVDFLLPETCLTLADVKFVIKVVKIKNSVEYREEYGNYSCLPANPDRVFNHEFVDWYDLCDIARPYSYEECSSIVIDNGVAGGMAYRAFRAAQNDPRLPQNPASTYKDKWVNWHRFVGKQEPLNTGNIRAPYLPWKDAIDEFMKSSRGADTKIASLCRFVRYYIQKYALGTSPEAFLTSPKIDLKLFDAFTSEQSENNARYIIAAVKEFCDHILLRKLTVEDEDTSELVLVPNARNPFAAVQYEGSASGGNLGESSKPALAYQFVHAMGEWMVPDTAQTYADLGHLQVFDADWVEVDPSIVDLDDPDCVFKQEHGKTKMWNPVSWMHTFALASVPARGKQLGYNDSGEGDREIPDVVDGKIVWVPNTSVLAGTTEDQGFIKRYPDDQIGMHFTSNKTSSDGLGYNVAWMPEKLAIWMIRLRKWQAKYNPISRPMPWLECVRTDLNEKQRKARGANCFLFRDFGGEECAHFAHRLKDRLAAALFYSQPSSLALAECNGSMSALSGYQSKYTPHSMRVSLITAYVMEFGLPLEVVMKIAGHSAIVMTIYYVKLNAEGMRQKFSEGEKRALSNQAYMAMQMIEQGRIEEVRSQLITNNEEALQRYMGNSAAGSILFRDYGFCPFAGARCEDGGPLIGKTQVRQPVAAGYLGMQNCLRCRHFVSGPVFIGGLLAIANEISLQASIQFEHIADLESSIQEMTKSIDALDVEQYLAIKEGRKFDESERNWLEMKIRKTRSESESASKKADLYLCDIQAVARLINQSQALLNEQASSGSDTNLPQLIVHTGHELHVAMEETSRFHQLHEVCENAEIYESASAELALAPRSQMIDKMIAFNNMMPKMYALDKKQQLVIGNQMTNFLLARVKSWDRVDKLIEGKLLLQDLGDQECIAPTDIQAILAGRQSAALEASAL</sequence>
<dbReference type="GO" id="GO:0006310">
    <property type="term" value="P:DNA recombination"/>
    <property type="evidence" value="ECO:0007669"/>
    <property type="project" value="UniProtKB-KW"/>
</dbReference>
<dbReference type="InterPro" id="IPR028229">
    <property type="entry name" value="Integrase_rpt"/>
</dbReference>
<dbReference type="InterPro" id="IPR011010">
    <property type="entry name" value="DNA_brk_join_enz"/>
</dbReference>
<keyword evidence="1" id="KW-0233">DNA recombination</keyword>
<evidence type="ECO:0000256" key="1">
    <source>
        <dbReference type="ARBA" id="ARBA00023172"/>
    </source>
</evidence>